<feature type="transmembrane region" description="Helical" evidence="1">
    <location>
        <begin position="140"/>
        <end position="162"/>
    </location>
</feature>
<gene>
    <name evidence="2" type="ORF">SPRI_1059</name>
</gene>
<dbReference type="PATRIC" id="fig|38300.4.peg.1139"/>
<evidence type="ECO:0000313" key="2">
    <source>
        <dbReference type="EMBL" id="ALC19365.1"/>
    </source>
</evidence>
<evidence type="ECO:0000313" key="3">
    <source>
        <dbReference type="Proteomes" id="UP000060513"/>
    </source>
</evidence>
<reference evidence="2 3" key="1">
    <citation type="submission" date="2015-08" db="EMBL/GenBank/DDBJ databases">
        <title>Genome sequence of the pristinamycin over-producing bacterium Streptomyces pristinaespiralis HCCB10218.</title>
        <authorList>
            <person name="Tian J."/>
            <person name="Yang J."/>
            <person name="Li L."/>
            <person name="Ruan L."/>
            <person name="Wei W."/>
            <person name="Zheng G."/>
            <person name="Wei Z."/>
            <person name="Yang S."/>
            <person name="Ge M."/>
            <person name="Jiang W."/>
            <person name="Lu Y."/>
        </authorList>
    </citation>
    <scope>NUCLEOTIDE SEQUENCE [LARGE SCALE GENOMIC DNA]</scope>
    <source>
        <strain evidence="2 3">HCCB 10218</strain>
    </source>
</reference>
<accession>A0A0M4D5Z5</accession>
<organism evidence="2">
    <name type="scientific">Streptomyces pristinaespiralis</name>
    <dbReference type="NCBI Taxonomy" id="38300"/>
    <lineage>
        <taxon>Bacteria</taxon>
        <taxon>Bacillati</taxon>
        <taxon>Actinomycetota</taxon>
        <taxon>Actinomycetes</taxon>
        <taxon>Kitasatosporales</taxon>
        <taxon>Streptomycetaceae</taxon>
        <taxon>Streptomyces</taxon>
    </lineage>
</organism>
<dbReference type="RefSeq" id="WP_005309091.1">
    <property type="nucleotide sequence ID" value="NZ_CP011340.1"/>
</dbReference>
<dbReference type="Proteomes" id="UP000060513">
    <property type="component" value="Chromosome"/>
</dbReference>
<evidence type="ECO:0000256" key="1">
    <source>
        <dbReference type="SAM" id="Phobius"/>
    </source>
</evidence>
<keyword evidence="1" id="KW-0812">Transmembrane</keyword>
<dbReference type="STRING" id="38300.SPRI_1059"/>
<name>A0A0M4D5Z5_STRPR</name>
<dbReference type="GeneID" id="97237866"/>
<proteinExistence type="predicted"/>
<keyword evidence="1" id="KW-1133">Transmembrane helix</keyword>
<dbReference type="KEGG" id="spri:SPRI_1059"/>
<dbReference type="EMBL" id="CP011340">
    <property type="protein sequence ID" value="ALC19365.1"/>
    <property type="molecule type" value="Genomic_DNA"/>
</dbReference>
<keyword evidence="1" id="KW-0472">Membrane</keyword>
<protein>
    <submittedName>
        <fullName evidence="2">Uncharacterized protein</fullName>
    </submittedName>
</protein>
<sequence length="228" mass="25349">MTAVMTMKIPPVRLKDRAGGGVPACVRNVVEFSDGSGQPRPVAYVERELPPGGIPAYRAARGSGARSFVLWADENRGSRVATVVTESAHNGVTTYQVLGAQGEIIGTLVREKALRGRGLRTRWTVRQPGLPEAVGHKGRIFWWFVCWLLFPMMPFLLVIAVFENGDVPRGPRRIMWRAGGRMPLEFKAFGDNLRLGAPEVDLRLAAALLALLRSFDGWFHRSWDDRKD</sequence>
<dbReference type="AlphaFoldDB" id="A0A0M4D5Z5"/>
<dbReference type="OMA" id="FVLWADE"/>